<keyword evidence="1" id="KW-0812">Transmembrane</keyword>
<dbReference type="AlphaFoldDB" id="A0A699GLI4"/>
<proteinExistence type="predicted"/>
<sequence>MFGKLSDDDAIRLCLLLAVEVIFMVRLLTFKVDDTLFRLVENLEAWNSFPWGEHLCCHLYDEIKNLRQRHSDEHYYGLKKDRNMFSNLIQQHDSDEDIFQDYLREEELRMCLEDEEMLRCEHEKLIVKENRFRLDEANRLRLEEDNMLRLEEQKKNKRN</sequence>
<name>A0A699GLI4_TANCI</name>
<comment type="caution">
    <text evidence="2">The sequence shown here is derived from an EMBL/GenBank/DDBJ whole genome shotgun (WGS) entry which is preliminary data.</text>
</comment>
<dbReference type="PANTHER" id="PTHR48449:SF1">
    <property type="entry name" value="DUF1985 DOMAIN-CONTAINING PROTEIN"/>
    <property type="match status" value="1"/>
</dbReference>
<organism evidence="2">
    <name type="scientific">Tanacetum cinerariifolium</name>
    <name type="common">Dalmatian daisy</name>
    <name type="synonym">Chrysanthemum cinerariifolium</name>
    <dbReference type="NCBI Taxonomy" id="118510"/>
    <lineage>
        <taxon>Eukaryota</taxon>
        <taxon>Viridiplantae</taxon>
        <taxon>Streptophyta</taxon>
        <taxon>Embryophyta</taxon>
        <taxon>Tracheophyta</taxon>
        <taxon>Spermatophyta</taxon>
        <taxon>Magnoliopsida</taxon>
        <taxon>eudicotyledons</taxon>
        <taxon>Gunneridae</taxon>
        <taxon>Pentapetalae</taxon>
        <taxon>asterids</taxon>
        <taxon>campanulids</taxon>
        <taxon>Asterales</taxon>
        <taxon>Asteraceae</taxon>
        <taxon>Asteroideae</taxon>
        <taxon>Anthemideae</taxon>
        <taxon>Anthemidinae</taxon>
        <taxon>Tanacetum</taxon>
    </lineage>
</organism>
<feature type="transmembrane region" description="Helical" evidence="1">
    <location>
        <begin position="12"/>
        <end position="30"/>
    </location>
</feature>
<reference evidence="2" key="1">
    <citation type="journal article" date="2019" name="Sci. Rep.">
        <title>Draft genome of Tanacetum cinerariifolium, the natural source of mosquito coil.</title>
        <authorList>
            <person name="Yamashiro T."/>
            <person name="Shiraishi A."/>
            <person name="Satake H."/>
            <person name="Nakayama K."/>
        </authorList>
    </citation>
    <scope>NUCLEOTIDE SEQUENCE</scope>
</reference>
<evidence type="ECO:0000256" key="1">
    <source>
        <dbReference type="SAM" id="Phobius"/>
    </source>
</evidence>
<protein>
    <submittedName>
        <fullName evidence="2">Phospholipase-like protein</fullName>
    </submittedName>
</protein>
<dbReference type="EMBL" id="BKCJ010000607">
    <property type="protein sequence ID" value="GEU34696.1"/>
    <property type="molecule type" value="Genomic_DNA"/>
</dbReference>
<keyword evidence="1" id="KW-0472">Membrane</keyword>
<accession>A0A699GLI4</accession>
<keyword evidence="1" id="KW-1133">Transmembrane helix</keyword>
<dbReference type="PANTHER" id="PTHR48449">
    <property type="entry name" value="DUF1985 DOMAIN-CONTAINING PROTEIN"/>
    <property type="match status" value="1"/>
</dbReference>
<evidence type="ECO:0000313" key="2">
    <source>
        <dbReference type="EMBL" id="GEU34696.1"/>
    </source>
</evidence>
<gene>
    <name evidence="2" type="ORF">Tci_006674</name>
</gene>